<sequence length="245" mass="27334">MKIEKINDNQIRCTLTSDDLANREIKLSELAYGTDKAKNLFRDMMLKAQNELGFEADNIPLMIEAIPVTPDSIVLIITKVEDPEELDTRFSKFTPTSEISLDVSETPQVSGADDIIDIFQKLCEAKLKGRAAKKETKEETAPTSEPAVNLVRLFSFQSLDDVIEAAHALNGFFEGTNSLYKNLQQKTFALVLHQSDRTPEEFNKICNMLSEYGIGKAFSAAGEAYLLEHGETIIKNTALQQLVQL</sequence>
<gene>
    <name evidence="2" type="ORF">NQ502_11855</name>
</gene>
<dbReference type="InterPro" id="IPR008681">
    <property type="entry name" value="Neg-reg_MecA"/>
</dbReference>
<comment type="similarity">
    <text evidence="1">Belongs to the MecA family.</text>
</comment>
<dbReference type="PANTHER" id="PTHR39161">
    <property type="entry name" value="ADAPTER PROTEIN MECA"/>
    <property type="match status" value="1"/>
</dbReference>
<dbReference type="EMBL" id="CP102290">
    <property type="protein sequence ID" value="UWP58085.1"/>
    <property type="molecule type" value="Genomic_DNA"/>
</dbReference>
<evidence type="ECO:0000313" key="3">
    <source>
        <dbReference type="Proteomes" id="UP001060164"/>
    </source>
</evidence>
<dbReference type="Pfam" id="PF05389">
    <property type="entry name" value="MecA"/>
    <property type="match status" value="1"/>
</dbReference>
<evidence type="ECO:0000256" key="1">
    <source>
        <dbReference type="ARBA" id="ARBA00005397"/>
    </source>
</evidence>
<dbReference type="Gene3D" id="3.30.70.1950">
    <property type="match status" value="1"/>
</dbReference>
<reference evidence="2" key="1">
    <citation type="journal article" date="2022" name="Cell">
        <title>Design, construction, and in vivo augmentation of a complex gut microbiome.</title>
        <authorList>
            <person name="Cheng A.G."/>
            <person name="Ho P.Y."/>
            <person name="Aranda-Diaz A."/>
            <person name="Jain S."/>
            <person name="Yu F.B."/>
            <person name="Meng X."/>
            <person name="Wang M."/>
            <person name="Iakiviak M."/>
            <person name="Nagashima K."/>
            <person name="Zhao A."/>
            <person name="Murugkar P."/>
            <person name="Patil A."/>
            <person name="Atabakhsh K."/>
            <person name="Weakley A."/>
            <person name="Yan J."/>
            <person name="Brumbaugh A.R."/>
            <person name="Higginbottom S."/>
            <person name="Dimas A."/>
            <person name="Shiver A.L."/>
            <person name="Deutschbauer A."/>
            <person name="Neff N."/>
            <person name="Sonnenburg J.L."/>
            <person name="Huang K.C."/>
            <person name="Fischbach M.A."/>
        </authorList>
    </citation>
    <scope>NUCLEOTIDE SEQUENCE</scope>
    <source>
        <strain evidence="2">DSM 19829</strain>
    </source>
</reference>
<keyword evidence="3" id="KW-1185">Reference proteome</keyword>
<dbReference type="PANTHER" id="PTHR39161:SF1">
    <property type="entry name" value="ADAPTER PROTEIN MECA 1"/>
    <property type="match status" value="1"/>
</dbReference>
<evidence type="ECO:0000313" key="2">
    <source>
        <dbReference type="EMBL" id="UWP58085.1"/>
    </source>
</evidence>
<proteinExistence type="inferred from homology"/>
<dbReference type="RefSeq" id="WP_028528519.1">
    <property type="nucleotide sequence ID" value="NZ_CABLBR010000012.1"/>
</dbReference>
<accession>A0ABY5VDZ9</accession>
<dbReference type="Proteomes" id="UP001060164">
    <property type="component" value="Chromosome"/>
</dbReference>
<protein>
    <submittedName>
        <fullName evidence="2">Adaptor protein MecA</fullName>
    </submittedName>
</protein>
<name>A0ABY5VDZ9_9FIRM</name>
<dbReference type="InterPro" id="IPR038471">
    <property type="entry name" value="MecA_C_sf"/>
</dbReference>
<organism evidence="2 3">
    <name type="scientific">Ruminococcus gauvreauii</name>
    <dbReference type="NCBI Taxonomy" id="438033"/>
    <lineage>
        <taxon>Bacteria</taxon>
        <taxon>Bacillati</taxon>
        <taxon>Bacillota</taxon>
        <taxon>Clostridia</taxon>
        <taxon>Eubacteriales</taxon>
        <taxon>Oscillospiraceae</taxon>
        <taxon>Ruminococcus</taxon>
    </lineage>
</organism>